<reference evidence="1 2" key="1">
    <citation type="journal article" date="2018" name="Front. Plant Sci.">
        <title>Red Clover (Trifolium pratense) and Zigzag Clover (T. medium) - A Picture of Genomic Similarities and Differences.</title>
        <authorList>
            <person name="Dluhosova J."/>
            <person name="Istvanek J."/>
            <person name="Nedelnik J."/>
            <person name="Repkova J."/>
        </authorList>
    </citation>
    <scope>NUCLEOTIDE SEQUENCE [LARGE SCALE GENOMIC DNA]</scope>
    <source>
        <strain evidence="2">cv. 10/8</strain>
        <tissue evidence="1">Leaf</tissue>
    </source>
</reference>
<comment type="caution">
    <text evidence="1">The sequence shown here is derived from an EMBL/GenBank/DDBJ whole genome shotgun (WGS) entry which is preliminary data.</text>
</comment>
<name>A0A392MS34_9FABA</name>
<accession>A0A392MS34</accession>
<keyword evidence="1" id="KW-0378">Hydrolase</keyword>
<keyword evidence="2" id="KW-1185">Reference proteome</keyword>
<evidence type="ECO:0000313" key="1">
    <source>
        <dbReference type="EMBL" id="MCH89094.1"/>
    </source>
</evidence>
<evidence type="ECO:0000313" key="2">
    <source>
        <dbReference type="Proteomes" id="UP000265520"/>
    </source>
</evidence>
<dbReference type="Proteomes" id="UP000265520">
    <property type="component" value="Unassembled WGS sequence"/>
</dbReference>
<protein>
    <submittedName>
        <fullName evidence="1">DEAD-box ATP-dependent RNA helicase 7-like</fullName>
    </submittedName>
</protein>
<keyword evidence="1" id="KW-0067">ATP-binding</keyword>
<gene>
    <name evidence="1" type="ORF">A2U01_0009987</name>
</gene>
<dbReference type="EMBL" id="LXQA010015452">
    <property type="protein sequence ID" value="MCH89094.1"/>
    <property type="molecule type" value="Genomic_DNA"/>
</dbReference>
<proteinExistence type="predicted"/>
<dbReference type="GO" id="GO:0004386">
    <property type="term" value="F:helicase activity"/>
    <property type="evidence" value="ECO:0007669"/>
    <property type="project" value="UniProtKB-KW"/>
</dbReference>
<dbReference type="AlphaFoldDB" id="A0A392MS34"/>
<sequence>MTLVTVNVAAKGNSGVAVMLYHPKRSNISRIEREAGVKFEHGAVEMITDMTD</sequence>
<organism evidence="1 2">
    <name type="scientific">Trifolium medium</name>
    <dbReference type="NCBI Taxonomy" id="97028"/>
    <lineage>
        <taxon>Eukaryota</taxon>
        <taxon>Viridiplantae</taxon>
        <taxon>Streptophyta</taxon>
        <taxon>Embryophyta</taxon>
        <taxon>Tracheophyta</taxon>
        <taxon>Spermatophyta</taxon>
        <taxon>Magnoliopsida</taxon>
        <taxon>eudicotyledons</taxon>
        <taxon>Gunneridae</taxon>
        <taxon>Pentapetalae</taxon>
        <taxon>rosids</taxon>
        <taxon>fabids</taxon>
        <taxon>Fabales</taxon>
        <taxon>Fabaceae</taxon>
        <taxon>Papilionoideae</taxon>
        <taxon>50 kb inversion clade</taxon>
        <taxon>NPAAA clade</taxon>
        <taxon>Hologalegina</taxon>
        <taxon>IRL clade</taxon>
        <taxon>Trifolieae</taxon>
        <taxon>Trifolium</taxon>
    </lineage>
</organism>
<keyword evidence="1" id="KW-0547">Nucleotide-binding</keyword>
<keyword evidence="1" id="KW-0347">Helicase</keyword>
<feature type="non-terminal residue" evidence="1">
    <location>
        <position position="52"/>
    </location>
</feature>